<dbReference type="Pfam" id="PF00069">
    <property type="entry name" value="Pkinase"/>
    <property type="match status" value="1"/>
</dbReference>
<evidence type="ECO:0000256" key="23">
    <source>
        <dbReference type="PROSITE-ProRule" id="PRU10141"/>
    </source>
</evidence>
<dbReference type="InterPro" id="IPR001611">
    <property type="entry name" value="Leu-rich_rpt"/>
</dbReference>
<dbReference type="InterPro" id="IPR051716">
    <property type="entry name" value="Plant_RL_S/T_kinase"/>
</dbReference>
<keyword evidence="11" id="KW-0732">Signal</keyword>
<evidence type="ECO:0000256" key="15">
    <source>
        <dbReference type="ARBA" id="ARBA00022840"/>
    </source>
</evidence>
<comment type="catalytic activity">
    <reaction evidence="22">
        <text>L-seryl-[protein] + ATP = O-phospho-L-seryl-[protein] + ADP + H(+)</text>
        <dbReference type="Rhea" id="RHEA:17989"/>
        <dbReference type="Rhea" id="RHEA-COMP:9863"/>
        <dbReference type="Rhea" id="RHEA-COMP:11604"/>
        <dbReference type="ChEBI" id="CHEBI:15378"/>
        <dbReference type="ChEBI" id="CHEBI:29999"/>
        <dbReference type="ChEBI" id="CHEBI:30616"/>
        <dbReference type="ChEBI" id="CHEBI:83421"/>
        <dbReference type="ChEBI" id="CHEBI:456216"/>
        <dbReference type="EC" id="2.7.11.1"/>
    </reaction>
</comment>
<evidence type="ECO:0000313" key="26">
    <source>
        <dbReference type="EMBL" id="VFU54471.1"/>
    </source>
</evidence>
<dbReference type="InterPro" id="IPR032675">
    <property type="entry name" value="LRR_dom_sf"/>
</dbReference>
<dbReference type="SUPFAM" id="SSF52058">
    <property type="entry name" value="L domain-like"/>
    <property type="match status" value="1"/>
</dbReference>
<evidence type="ECO:0000256" key="11">
    <source>
        <dbReference type="ARBA" id="ARBA00022729"/>
    </source>
</evidence>
<keyword evidence="17 24" id="KW-0472">Membrane</keyword>
<evidence type="ECO:0000256" key="21">
    <source>
        <dbReference type="ARBA" id="ARBA00047899"/>
    </source>
</evidence>
<dbReference type="SMART" id="SM00369">
    <property type="entry name" value="LRR_TYP"/>
    <property type="match status" value="8"/>
</dbReference>
<dbReference type="Pfam" id="PF13855">
    <property type="entry name" value="LRR_8"/>
    <property type="match status" value="1"/>
</dbReference>
<dbReference type="GO" id="GO:0005524">
    <property type="term" value="F:ATP binding"/>
    <property type="evidence" value="ECO:0007669"/>
    <property type="project" value="UniProtKB-UniRule"/>
</dbReference>
<dbReference type="InterPro" id="IPR000719">
    <property type="entry name" value="Prot_kinase_dom"/>
</dbReference>
<sequence length="709" mass="78801">MKKKVSDKYNSKSELSEKHVTVCCDKSGSVTNISLPGSSLSGTIYNLRFSSFPNLNELDLSSNSLYGIFPPHISNLSTLTILDLSYNKITGNIPSEISSMKSLTEFSLRFNSMNGPIPASIGNLSSLTMLHLQKNRFSGSIPPELNNLTHLTSFQIYSNRFSGHLPQDVCRGGLLRNFSAHDNYFTGDIPKTLKNCSSLIRLFLFKNKLSGNISEAFGIYPHLNYIDLSDNEFYGELSWKWQEFRNLSALRISGNRISGEIPAELGKATHLQSLDLSSNQIVGRIPKELGKLKLIDLILNDNQLSGDIPFDVTALSSLQKLGLAANNFSATVLKQLGKFSNLIFLNVSKNRFTGSIPSEMGHLQSLQSLDLSWNSLTGGIAPELRQLTMLVVLNLSHNMLDGLIPTSFSRLQGLTDVDVSYNKLEGPLPDIKAFRGASFEAVRNNTNLCGNATGLEACDALIKTRTGHKKGNKVILLIIIPLLGSLLVFIGCFFIFFQGTRKKRINEAQNKDVFAKWSPEWELKYESITEATEEFNSKYCIGEGGYGVVYKAVLPTEQVLAVKKFHRTPESEKTSLKAFRSEIDVLMGIRHRNIVKLYGFCSHAKHSFLIYEFVERGSLRNVLQNDEQAVEMDWVKRLNLVKGIVSALSYMHHDCSPPIIHLDISSKNVLLDSEFEAHVSDFGSARLLMPDSSNWASFAGTYGYTAPGM</sequence>
<feature type="domain" description="Protein kinase" evidence="25">
    <location>
        <begin position="535"/>
        <end position="709"/>
    </location>
</feature>
<feature type="transmembrane region" description="Helical" evidence="24">
    <location>
        <begin position="474"/>
        <end position="497"/>
    </location>
</feature>
<keyword evidence="15 23" id="KW-0067">ATP-binding</keyword>
<dbReference type="InterPro" id="IPR008266">
    <property type="entry name" value="Tyr_kinase_AS"/>
</dbReference>
<dbReference type="FunFam" id="3.80.10.10:FF:000400">
    <property type="entry name" value="Nuclear pore complex protein NUP107"/>
    <property type="match status" value="1"/>
</dbReference>
<feature type="binding site" evidence="23">
    <location>
        <position position="564"/>
    </location>
    <ligand>
        <name>ATP</name>
        <dbReference type="ChEBI" id="CHEBI:30616"/>
    </ligand>
</feature>
<dbReference type="GO" id="GO:0004674">
    <property type="term" value="F:protein serine/threonine kinase activity"/>
    <property type="evidence" value="ECO:0007669"/>
    <property type="project" value="UniProtKB-KW"/>
</dbReference>
<dbReference type="PANTHER" id="PTHR48053:SF168">
    <property type="entry name" value="LRR RECEPTOR-LIKE KINASE FAMILY PROTEIN"/>
    <property type="match status" value="1"/>
</dbReference>
<keyword evidence="12" id="KW-0677">Repeat</keyword>
<evidence type="ECO:0000256" key="5">
    <source>
        <dbReference type="ARBA" id="ARBA00022512"/>
    </source>
</evidence>
<proteinExistence type="inferred from homology"/>
<dbReference type="EMBL" id="CAADRP010001841">
    <property type="protein sequence ID" value="VFU54471.1"/>
    <property type="molecule type" value="Genomic_DNA"/>
</dbReference>
<evidence type="ECO:0000256" key="6">
    <source>
        <dbReference type="ARBA" id="ARBA00022527"/>
    </source>
</evidence>
<evidence type="ECO:0000256" key="3">
    <source>
        <dbReference type="ARBA" id="ARBA00004479"/>
    </source>
</evidence>
<evidence type="ECO:0000256" key="1">
    <source>
        <dbReference type="ARBA" id="ARBA00004191"/>
    </source>
</evidence>
<evidence type="ECO:0000256" key="9">
    <source>
        <dbReference type="ARBA" id="ARBA00022679"/>
    </source>
</evidence>
<evidence type="ECO:0000256" key="24">
    <source>
        <dbReference type="SAM" id="Phobius"/>
    </source>
</evidence>
<dbReference type="Gene3D" id="3.30.200.20">
    <property type="entry name" value="Phosphorylase Kinase, domain 1"/>
    <property type="match status" value="1"/>
</dbReference>
<keyword evidence="16 24" id="KW-1133">Transmembrane helix</keyword>
<protein>
    <recommendedName>
        <fullName evidence="4">non-specific serine/threonine protein kinase</fullName>
        <ecNumber evidence="4">2.7.11.1</ecNumber>
    </recommendedName>
</protein>
<dbReference type="EC" id="2.7.11.1" evidence="4"/>
<dbReference type="PROSITE" id="PS00107">
    <property type="entry name" value="PROTEIN_KINASE_ATP"/>
    <property type="match status" value="1"/>
</dbReference>
<keyword evidence="18" id="KW-0675">Receptor</keyword>
<dbReference type="AlphaFoldDB" id="A0A6N2MNE0"/>
<keyword evidence="6" id="KW-0723">Serine/threonine-protein kinase</keyword>
<dbReference type="InterPro" id="IPR017441">
    <property type="entry name" value="Protein_kinase_ATP_BS"/>
</dbReference>
<dbReference type="FunFam" id="3.80.10.10:FF:000233">
    <property type="entry name" value="Leucine-rich repeat receptor-like protein kinase TDR"/>
    <property type="match status" value="1"/>
</dbReference>
<comment type="similarity">
    <text evidence="20">Belongs to the polygalacturonase-inhibiting protein family.</text>
</comment>
<accession>A0A6N2MNE0</accession>
<name>A0A6N2MNE0_SALVM</name>
<organism evidence="26">
    <name type="scientific">Salix viminalis</name>
    <name type="common">Common osier</name>
    <name type="synonym">Basket willow</name>
    <dbReference type="NCBI Taxonomy" id="40686"/>
    <lineage>
        <taxon>Eukaryota</taxon>
        <taxon>Viridiplantae</taxon>
        <taxon>Streptophyta</taxon>
        <taxon>Embryophyta</taxon>
        <taxon>Tracheophyta</taxon>
        <taxon>Spermatophyta</taxon>
        <taxon>Magnoliopsida</taxon>
        <taxon>eudicotyledons</taxon>
        <taxon>Gunneridae</taxon>
        <taxon>Pentapetalae</taxon>
        <taxon>rosids</taxon>
        <taxon>fabids</taxon>
        <taxon>Malpighiales</taxon>
        <taxon>Salicaceae</taxon>
        <taxon>Saliceae</taxon>
        <taxon>Salix</taxon>
    </lineage>
</organism>
<evidence type="ECO:0000256" key="2">
    <source>
        <dbReference type="ARBA" id="ARBA00004236"/>
    </source>
</evidence>
<dbReference type="PROSITE" id="PS00109">
    <property type="entry name" value="PROTEIN_KINASE_TYR"/>
    <property type="match status" value="1"/>
</dbReference>
<dbReference type="InterPro" id="IPR011009">
    <property type="entry name" value="Kinase-like_dom_sf"/>
</dbReference>
<dbReference type="Gene3D" id="1.10.510.10">
    <property type="entry name" value="Transferase(Phosphotransferase) domain 1"/>
    <property type="match status" value="1"/>
</dbReference>
<evidence type="ECO:0000256" key="18">
    <source>
        <dbReference type="ARBA" id="ARBA00023170"/>
    </source>
</evidence>
<gene>
    <name evidence="26" type="ORF">SVIM_LOCUS381096</name>
</gene>
<evidence type="ECO:0000259" key="25">
    <source>
        <dbReference type="PROSITE" id="PS50011"/>
    </source>
</evidence>
<keyword evidence="10 24" id="KW-0812">Transmembrane</keyword>
<keyword evidence="7" id="KW-0597">Phosphoprotein</keyword>
<keyword evidence="8" id="KW-0433">Leucine-rich repeat</keyword>
<reference evidence="26" key="1">
    <citation type="submission" date="2019-03" db="EMBL/GenBank/DDBJ databases">
        <authorList>
            <person name="Mank J."/>
            <person name="Almeida P."/>
        </authorList>
    </citation>
    <scope>NUCLEOTIDE SEQUENCE</scope>
    <source>
        <strain evidence="26">78183</strain>
    </source>
</reference>
<evidence type="ECO:0000256" key="8">
    <source>
        <dbReference type="ARBA" id="ARBA00022614"/>
    </source>
</evidence>
<evidence type="ECO:0000256" key="4">
    <source>
        <dbReference type="ARBA" id="ARBA00012513"/>
    </source>
</evidence>
<comment type="subcellular location">
    <subcellularLocation>
        <location evidence="2">Cell membrane</location>
    </subcellularLocation>
    <subcellularLocation>
        <location evidence="3">Membrane</location>
        <topology evidence="3">Single-pass type I membrane protein</topology>
    </subcellularLocation>
    <subcellularLocation>
        <location evidence="1">Secreted</location>
        <location evidence="1">Cell wall</location>
    </subcellularLocation>
</comment>
<evidence type="ECO:0000256" key="7">
    <source>
        <dbReference type="ARBA" id="ARBA00022553"/>
    </source>
</evidence>
<evidence type="ECO:0000256" key="12">
    <source>
        <dbReference type="ARBA" id="ARBA00022737"/>
    </source>
</evidence>
<keyword evidence="9" id="KW-0808">Transferase</keyword>
<evidence type="ECO:0000256" key="17">
    <source>
        <dbReference type="ARBA" id="ARBA00023136"/>
    </source>
</evidence>
<comment type="catalytic activity">
    <reaction evidence="21">
        <text>L-threonyl-[protein] + ATP = O-phospho-L-threonyl-[protein] + ADP + H(+)</text>
        <dbReference type="Rhea" id="RHEA:46608"/>
        <dbReference type="Rhea" id="RHEA-COMP:11060"/>
        <dbReference type="Rhea" id="RHEA-COMP:11605"/>
        <dbReference type="ChEBI" id="CHEBI:15378"/>
        <dbReference type="ChEBI" id="CHEBI:30013"/>
        <dbReference type="ChEBI" id="CHEBI:30616"/>
        <dbReference type="ChEBI" id="CHEBI:61977"/>
        <dbReference type="ChEBI" id="CHEBI:456216"/>
        <dbReference type="EC" id="2.7.11.1"/>
    </reaction>
</comment>
<dbReference type="GO" id="GO:0009791">
    <property type="term" value="P:post-embryonic development"/>
    <property type="evidence" value="ECO:0007669"/>
    <property type="project" value="UniProtKB-ARBA"/>
</dbReference>
<dbReference type="PANTHER" id="PTHR48053">
    <property type="entry name" value="LEUCINE RICH REPEAT FAMILY PROTEIN, EXPRESSED"/>
    <property type="match status" value="1"/>
</dbReference>
<keyword evidence="5" id="KW-0964">Secreted</keyword>
<evidence type="ECO:0000256" key="14">
    <source>
        <dbReference type="ARBA" id="ARBA00022777"/>
    </source>
</evidence>
<keyword evidence="13 23" id="KW-0547">Nucleotide-binding</keyword>
<evidence type="ECO:0000256" key="13">
    <source>
        <dbReference type="ARBA" id="ARBA00022741"/>
    </source>
</evidence>
<dbReference type="FunFam" id="3.30.200.20:FF:000309">
    <property type="entry name" value="Leucine-rich repeat receptor protein kinase MSP1"/>
    <property type="match status" value="1"/>
</dbReference>
<keyword evidence="14" id="KW-0418">Kinase</keyword>
<dbReference type="PRINTS" id="PR00019">
    <property type="entry name" value="LEURICHRPT"/>
</dbReference>
<keyword evidence="5" id="KW-0134">Cell wall</keyword>
<dbReference type="InterPro" id="IPR003591">
    <property type="entry name" value="Leu-rich_rpt_typical-subtyp"/>
</dbReference>
<dbReference type="Pfam" id="PF00560">
    <property type="entry name" value="LRR_1"/>
    <property type="match status" value="6"/>
</dbReference>
<dbReference type="Gene3D" id="3.80.10.10">
    <property type="entry name" value="Ribonuclease Inhibitor"/>
    <property type="match status" value="3"/>
</dbReference>
<dbReference type="PROSITE" id="PS51450">
    <property type="entry name" value="LRR"/>
    <property type="match status" value="1"/>
</dbReference>
<evidence type="ECO:0000256" key="22">
    <source>
        <dbReference type="ARBA" id="ARBA00048679"/>
    </source>
</evidence>
<keyword evidence="19" id="KW-0325">Glycoprotein</keyword>
<evidence type="ECO:0000256" key="10">
    <source>
        <dbReference type="ARBA" id="ARBA00022692"/>
    </source>
</evidence>
<evidence type="ECO:0000256" key="19">
    <source>
        <dbReference type="ARBA" id="ARBA00023180"/>
    </source>
</evidence>
<dbReference type="SUPFAM" id="SSF56112">
    <property type="entry name" value="Protein kinase-like (PK-like)"/>
    <property type="match status" value="1"/>
</dbReference>
<dbReference type="SUPFAM" id="SSF52047">
    <property type="entry name" value="RNI-like"/>
    <property type="match status" value="1"/>
</dbReference>
<dbReference type="GO" id="GO:0005886">
    <property type="term" value="C:plasma membrane"/>
    <property type="evidence" value="ECO:0007669"/>
    <property type="project" value="UniProtKB-SubCell"/>
</dbReference>
<evidence type="ECO:0000256" key="20">
    <source>
        <dbReference type="ARBA" id="ARBA00038043"/>
    </source>
</evidence>
<dbReference type="PROSITE" id="PS50011">
    <property type="entry name" value="PROTEIN_KINASE_DOM"/>
    <property type="match status" value="1"/>
</dbReference>
<evidence type="ECO:0000256" key="16">
    <source>
        <dbReference type="ARBA" id="ARBA00022989"/>
    </source>
</evidence>